<evidence type="ECO:0000259" key="7">
    <source>
        <dbReference type="SMART" id="SM00156"/>
    </source>
</evidence>
<dbReference type="InterPro" id="IPR004963">
    <property type="entry name" value="PAE/NOTUM"/>
</dbReference>
<reference evidence="8 9" key="1">
    <citation type="submission" date="2019-01" db="EMBL/GenBank/DDBJ databases">
        <title>Sequencing of cultivated peanut Arachis hypogaea provides insights into genome evolution and oil improvement.</title>
        <authorList>
            <person name="Chen X."/>
        </authorList>
    </citation>
    <scope>NUCLEOTIDE SEQUENCE [LARGE SCALE GENOMIC DNA]</scope>
    <source>
        <strain evidence="9">cv. Fuhuasheng</strain>
        <tissue evidence="8">Leaves</tissue>
    </source>
</reference>
<evidence type="ECO:0000256" key="6">
    <source>
        <dbReference type="RuleBase" id="RU363114"/>
    </source>
</evidence>
<proteinExistence type="inferred from homology"/>
<dbReference type="PANTHER" id="PTHR21562">
    <property type="entry name" value="NOTUM-RELATED"/>
    <property type="match status" value="1"/>
</dbReference>
<keyword evidence="6" id="KW-0964">Secreted</keyword>
<dbReference type="STRING" id="3818.A0A444WPW1"/>
<dbReference type="InterPro" id="IPR006186">
    <property type="entry name" value="Ser/Thr-sp_prot-phosphatase"/>
</dbReference>
<name>A0A444WPW1_ARAHY</name>
<dbReference type="EC" id="3.1.1.-" evidence="6"/>
<evidence type="ECO:0000256" key="1">
    <source>
        <dbReference type="ARBA" id="ARBA00003534"/>
    </source>
</evidence>
<keyword evidence="4 6" id="KW-0134">Cell wall</keyword>
<dbReference type="AlphaFoldDB" id="A0A444WPW1"/>
<dbReference type="InterPro" id="IPR029052">
    <property type="entry name" value="Metallo-depent_PP-like"/>
</dbReference>
<evidence type="ECO:0000256" key="2">
    <source>
        <dbReference type="ARBA" id="ARBA00004191"/>
    </source>
</evidence>
<keyword evidence="5 6" id="KW-0961">Cell wall biogenesis/degradation</keyword>
<comment type="similarity">
    <text evidence="3 6">Belongs to the pectinacetylesterase family.</text>
</comment>
<dbReference type="SUPFAM" id="SSF56300">
    <property type="entry name" value="Metallo-dependent phosphatases"/>
    <property type="match status" value="1"/>
</dbReference>
<dbReference type="GO" id="GO:0052793">
    <property type="term" value="F:pectin acetylesterase activity"/>
    <property type="evidence" value="ECO:0007669"/>
    <property type="project" value="TreeGrafter"/>
</dbReference>
<evidence type="ECO:0000256" key="3">
    <source>
        <dbReference type="ARBA" id="ARBA00005784"/>
    </source>
</evidence>
<protein>
    <recommendedName>
        <fullName evidence="6">Pectin acetylesterase</fullName>
        <ecNumber evidence="6">3.1.1.-</ecNumber>
    </recommendedName>
</protein>
<keyword evidence="6" id="KW-0378">Hydrolase</keyword>
<evidence type="ECO:0000256" key="5">
    <source>
        <dbReference type="ARBA" id="ARBA00023316"/>
    </source>
</evidence>
<dbReference type="EMBL" id="SDMP01000026">
    <property type="protein sequence ID" value="RYQ79392.1"/>
    <property type="molecule type" value="Genomic_DNA"/>
</dbReference>
<dbReference type="Proteomes" id="UP000289738">
    <property type="component" value="Unassembled WGS sequence"/>
</dbReference>
<dbReference type="Gene3D" id="3.60.21.10">
    <property type="match status" value="1"/>
</dbReference>
<dbReference type="GO" id="GO:0009505">
    <property type="term" value="C:plant-type cell wall"/>
    <property type="evidence" value="ECO:0007669"/>
    <property type="project" value="TreeGrafter"/>
</dbReference>
<gene>
    <name evidence="8" type="ORF">Ahy_Scaffold6g108130</name>
</gene>
<comment type="subcellular location">
    <subcellularLocation>
        <location evidence="2 6">Secreted</location>
        <location evidence="2 6">Cell wall</location>
    </subcellularLocation>
</comment>
<evidence type="ECO:0000313" key="8">
    <source>
        <dbReference type="EMBL" id="RYQ79392.1"/>
    </source>
</evidence>
<keyword evidence="9" id="KW-1185">Reference proteome</keyword>
<dbReference type="SMART" id="SM00156">
    <property type="entry name" value="PP2Ac"/>
    <property type="match status" value="1"/>
</dbReference>
<evidence type="ECO:0000313" key="9">
    <source>
        <dbReference type="Proteomes" id="UP000289738"/>
    </source>
</evidence>
<dbReference type="GO" id="GO:0071555">
    <property type="term" value="P:cell wall organization"/>
    <property type="evidence" value="ECO:0007669"/>
    <property type="project" value="UniProtKB-KW"/>
</dbReference>
<organism evidence="8 9">
    <name type="scientific">Arachis hypogaea</name>
    <name type="common">Peanut</name>
    <dbReference type="NCBI Taxonomy" id="3818"/>
    <lineage>
        <taxon>Eukaryota</taxon>
        <taxon>Viridiplantae</taxon>
        <taxon>Streptophyta</taxon>
        <taxon>Embryophyta</taxon>
        <taxon>Tracheophyta</taxon>
        <taxon>Spermatophyta</taxon>
        <taxon>Magnoliopsida</taxon>
        <taxon>eudicotyledons</taxon>
        <taxon>Gunneridae</taxon>
        <taxon>Pentapetalae</taxon>
        <taxon>rosids</taxon>
        <taxon>fabids</taxon>
        <taxon>Fabales</taxon>
        <taxon>Fabaceae</taxon>
        <taxon>Papilionoideae</taxon>
        <taxon>50 kb inversion clade</taxon>
        <taxon>dalbergioids sensu lato</taxon>
        <taxon>Dalbergieae</taxon>
        <taxon>Pterocarpus clade</taxon>
        <taxon>Arachis</taxon>
    </lineage>
</organism>
<accession>A0A444WPW1</accession>
<comment type="function">
    <text evidence="1 6">Hydrolyzes acetyl esters in homogalacturonan regions of pectin. In type I primary cell wall, galacturonic acid residues of pectin can be acetylated at the O-2 and O-3 positions. Decreasing the degree of acetylation of pectin gels in vitro alters their physical properties.</text>
</comment>
<dbReference type="PANTHER" id="PTHR21562:SF51">
    <property type="entry name" value="PECTIN ACETYLESTERASE 11"/>
    <property type="match status" value="1"/>
</dbReference>
<feature type="domain" description="Serine/threonine specific protein phosphatases" evidence="7">
    <location>
        <begin position="105"/>
        <end position="265"/>
    </location>
</feature>
<dbReference type="Pfam" id="PF03283">
    <property type="entry name" value="PAE"/>
    <property type="match status" value="1"/>
</dbReference>
<comment type="caution">
    <text evidence="8">The sequence shown here is derived from an EMBL/GenBank/DDBJ whole genome shotgun (WGS) entry which is preliminary data.</text>
</comment>
<evidence type="ECO:0000256" key="4">
    <source>
        <dbReference type="ARBA" id="ARBA00022512"/>
    </source>
</evidence>
<sequence>MQKNTYKICCGMEFRRRGFRWNAPDERVISVAAYEKVKSLIKQSRNRINVIRRKRNSTKKFLKRDTIDLLAMWKLFKFIVSSVAAMPSGSLATIRKVSTWRPFSQRIKQTVMLHFYSANLMRDASLNDRVELQILGDIGAKIRVMNFDTPGVQFRERWRENESGGGRRGRGTVVESKIFLSHGGLSPSIGTLDNIRSFDRVQEDISEQFNHTNSLKLIARAHQMEQKVVTIFSAPNYCYRCGNMASILEVDDCKGHTFIQVILVGARDIFLPGGGWCNHACLSRSQECLGSSKKMDQTASFSGYLSNKQKFNPDFYNWNIIKVRYCDGSLFTGDIEAVDPKTNLHYRGGRIFVAVIEDLLAKGMRNAQNAILSGCSAGGLTAILQCDRFRSLILAGAKAKCISDACYFINVKDVSGAQHIQEFYSQVVVTHILSCHYCRYSFSFVSGYKVKETAKLGLAREAY</sequence>